<keyword evidence="12" id="KW-1185">Reference proteome</keyword>
<dbReference type="Gene3D" id="1.10.10.60">
    <property type="entry name" value="Homeodomain-like"/>
    <property type="match status" value="1"/>
</dbReference>
<dbReference type="SUPFAM" id="SSF46689">
    <property type="entry name" value="Homeodomain-like"/>
    <property type="match status" value="1"/>
</dbReference>
<evidence type="ECO:0000313" key="11">
    <source>
        <dbReference type="EMBL" id="RWS26224.1"/>
    </source>
</evidence>
<dbReference type="GO" id="GO:0009948">
    <property type="term" value="P:anterior/posterior axis specification"/>
    <property type="evidence" value="ECO:0007669"/>
    <property type="project" value="TreeGrafter"/>
</dbReference>
<keyword evidence="5 7" id="KW-0371">Homeobox</keyword>
<dbReference type="EMBL" id="NCKV01002947">
    <property type="protein sequence ID" value="RWS26224.1"/>
    <property type="molecule type" value="Genomic_DNA"/>
</dbReference>
<evidence type="ECO:0000256" key="2">
    <source>
        <dbReference type="ARBA" id="ARBA00010341"/>
    </source>
</evidence>
<evidence type="ECO:0000256" key="5">
    <source>
        <dbReference type="ARBA" id="ARBA00023155"/>
    </source>
</evidence>
<accession>A0A443SFC5</accession>
<dbReference type="GO" id="GO:0000977">
    <property type="term" value="F:RNA polymerase II transcription regulatory region sequence-specific DNA binding"/>
    <property type="evidence" value="ECO:0007669"/>
    <property type="project" value="TreeGrafter"/>
</dbReference>
<dbReference type="PANTHER" id="PTHR24332">
    <property type="entry name" value="HOMEOBOX PROTEIN CDX"/>
    <property type="match status" value="1"/>
</dbReference>
<dbReference type="Pfam" id="PF00046">
    <property type="entry name" value="Homeodomain"/>
    <property type="match status" value="1"/>
</dbReference>
<protein>
    <submittedName>
        <fullName evidence="11">Homeotic protein caudal-like protein</fullName>
    </submittedName>
</protein>
<name>A0A443SFC5_9ACAR</name>
<keyword evidence="3" id="KW-0217">Developmental protein</keyword>
<dbReference type="InterPro" id="IPR000047">
    <property type="entry name" value="HTH_motif"/>
</dbReference>
<keyword evidence="4 7" id="KW-0238">DNA-binding</keyword>
<evidence type="ECO:0000256" key="1">
    <source>
        <dbReference type="ARBA" id="ARBA00004123"/>
    </source>
</evidence>
<dbReference type="FunFam" id="1.10.10.60:FF:000574">
    <property type="entry name" value="Homeobox protein CHOX-CAD2"/>
    <property type="match status" value="1"/>
</dbReference>
<dbReference type="AlphaFoldDB" id="A0A443SFC5"/>
<dbReference type="InterPro" id="IPR001356">
    <property type="entry name" value="HD"/>
</dbReference>
<dbReference type="InterPro" id="IPR009057">
    <property type="entry name" value="Homeodomain-like_sf"/>
</dbReference>
<comment type="caution">
    <text evidence="11">The sequence shown here is derived from an EMBL/GenBank/DDBJ whole genome shotgun (WGS) entry which is preliminary data.</text>
</comment>
<dbReference type="STRING" id="299467.A0A443SFC5"/>
<dbReference type="PROSITE" id="PS00027">
    <property type="entry name" value="HOMEOBOX_1"/>
    <property type="match status" value="1"/>
</dbReference>
<dbReference type="GO" id="GO:0000981">
    <property type="term" value="F:DNA-binding transcription factor activity, RNA polymerase II-specific"/>
    <property type="evidence" value="ECO:0007669"/>
    <property type="project" value="InterPro"/>
</dbReference>
<dbReference type="PROSITE" id="PS50071">
    <property type="entry name" value="HOMEOBOX_2"/>
    <property type="match status" value="1"/>
</dbReference>
<reference evidence="11 12" key="1">
    <citation type="journal article" date="2018" name="Gigascience">
        <title>Genomes of trombidid mites reveal novel predicted allergens and laterally-transferred genes associated with secondary metabolism.</title>
        <authorList>
            <person name="Dong X."/>
            <person name="Chaisiri K."/>
            <person name="Xia D."/>
            <person name="Armstrong S.D."/>
            <person name="Fang Y."/>
            <person name="Donnelly M.J."/>
            <person name="Kadowaki T."/>
            <person name="McGarry J.W."/>
            <person name="Darby A.C."/>
            <person name="Makepeace B.L."/>
        </authorList>
    </citation>
    <scope>NUCLEOTIDE SEQUENCE [LARGE SCALE GENOMIC DNA]</scope>
    <source>
        <strain evidence="11">UoL-UT</strain>
    </source>
</reference>
<evidence type="ECO:0000313" key="12">
    <source>
        <dbReference type="Proteomes" id="UP000288716"/>
    </source>
</evidence>
<evidence type="ECO:0000256" key="6">
    <source>
        <dbReference type="ARBA" id="ARBA00023242"/>
    </source>
</evidence>
<dbReference type="OrthoDB" id="6159439at2759"/>
<feature type="domain" description="Homeobox" evidence="10">
    <location>
        <begin position="300"/>
        <end position="360"/>
    </location>
</feature>
<evidence type="ECO:0000256" key="8">
    <source>
        <dbReference type="RuleBase" id="RU000682"/>
    </source>
</evidence>
<evidence type="ECO:0000256" key="9">
    <source>
        <dbReference type="SAM" id="MobiDB-lite"/>
    </source>
</evidence>
<comment type="subcellular location">
    <subcellularLocation>
        <location evidence="1 7 8">Nucleus</location>
    </subcellularLocation>
</comment>
<evidence type="ECO:0000256" key="4">
    <source>
        <dbReference type="ARBA" id="ARBA00023125"/>
    </source>
</evidence>
<evidence type="ECO:0000256" key="3">
    <source>
        <dbReference type="ARBA" id="ARBA00022473"/>
    </source>
</evidence>
<evidence type="ECO:0000259" key="10">
    <source>
        <dbReference type="PROSITE" id="PS50071"/>
    </source>
</evidence>
<dbReference type="PRINTS" id="PR00031">
    <property type="entry name" value="HTHREPRESSR"/>
</dbReference>
<dbReference type="VEuPathDB" id="VectorBase:LDEU005816"/>
<organism evidence="11 12">
    <name type="scientific">Leptotrombidium deliense</name>
    <dbReference type="NCBI Taxonomy" id="299467"/>
    <lineage>
        <taxon>Eukaryota</taxon>
        <taxon>Metazoa</taxon>
        <taxon>Ecdysozoa</taxon>
        <taxon>Arthropoda</taxon>
        <taxon>Chelicerata</taxon>
        <taxon>Arachnida</taxon>
        <taxon>Acari</taxon>
        <taxon>Acariformes</taxon>
        <taxon>Trombidiformes</taxon>
        <taxon>Prostigmata</taxon>
        <taxon>Anystina</taxon>
        <taxon>Parasitengona</taxon>
        <taxon>Trombiculoidea</taxon>
        <taxon>Trombiculidae</taxon>
        <taxon>Leptotrombidium</taxon>
    </lineage>
</organism>
<dbReference type="GO" id="GO:0005634">
    <property type="term" value="C:nucleus"/>
    <property type="evidence" value="ECO:0007669"/>
    <property type="project" value="UniProtKB-SubCell"/>
</dbReference>
<dbReference type="InterPro" id="IPR017970">
    <property type="entry name" value="Homeobox_CS"/>
</dbReference>
<dbReference type="Proteomes" id="UP000288716">
    <property type="component" value="Unassembled WGS sequence"/>
</dbReference>
<feature type="region of interest" description="Disordered" evidence="9">
    <location>
        <begin position="215"/>
        <end position="239"/>
    </location>
</feature>
<dbReference type="InterPro" id="IPR047152">
    <property type="entry name" value="Caudal_homeobox"/>
</dbReference>
<gene>
    <name evidence="11" type="ORF">B4U80_09707</name>
</gene>
<dbReference type="GO" id="GO:0009887">
    <property type="term" value="P:animal organ morphogenesis"/>
    <property type="evidence" value="ECO:0007669"/>
    <property type="project" value="TreeGrafter"/>
</dbReference>
<keyword evidence="6 7" id="KW-0539">Nucleus</keyword>
<feature type="DNA-binding region" description="Homeobox" evidence="7">
    <location>
        <begin position="302"/>
        <end position="361"/>
    </location>
</feature>
<comment type="similarity">
    <text evidence="2">Belongs to the Caudal homeobox family.</text>
</comment>
<evidence type="ECO:0000256" key="7">
    <source>
        <dbReference type="PROSITE-ProRule" id="PRU00108"/>
    </source>
</evidence>
<dbReference type="InterPro" id="IPR020479">
    <property type="entry name" value="HD_metazoa"/>
</dbReference>
<dbReference type="SMART" id="SM00389">
    <property type="entry name" value="HOX"/>
    <property type="match status" value="1"/>
</dbReference>
<sequence length="405" mass="45744">MSSVQPPQCKLSANNDFTVHQYYNTHSHQSLVSPENNQKLGSNILTIATNGILDTNLFTPSKDNGTGLSVLDTGSVTDKLAHHYSTAGTDFLPQAYTNSHQHSSWYQTPNSSRPTHFHNQFAQSNVNTSNGPFPDSWTAAMVNVIPHCNYPLPSSPVYGHSVNAHRHSHQTTQYADRSPYQYPYNVSSSYLQNAVEPINTLPTSPEVQVSRTTLEQEVNSGEANVCDEKPQITSGDDIDKSDDEALSCGATATFASRPQPARSPFEWMKKPSYQNQPTSNGNYFVTLFLNDTIQLAGKTRTRDKYRVVYSDHQRLELEKEFHYSRYITIRRKSELAQLLGLSERQVKIWFQNRRAKERKQQKKREELMVKGKDQNSHLHSHHLLTTLYTPQNDAQLSIQAANGAF</sequence>
<dbReference type="GO" id="GO:0030154">
    <property type="term" value="P:cell differentiation"/>
    <property type="evidence" value="ECO:0007669"/>
    <property type="project" value="TreeGrafter"/>
</dbReference>
<proteinExistence type="inferred from homology"/>
<dbReference type="PRINTS" id="PR00024">
    <property type="entry name" value="HOMEOBOX"/>
</dbReference>
<dbReference type="PANTHER" id="PTHR24332:SF9">
    <property type="entry name" value="HOMEOTIC PROTEIN CAUDAL"/>
    <property type="match status" value="1"/>
</dbReference>
<dbReference type="CDD" id="cd00086">
    <property type="entry name" value="homeodomain"/>
    <property type="match status" value="1"/>
</dbReference>